<name>A0ABW7P209_9GAMM</name>
<dbReference type="SUPFAM" id="SSF56925">
    <property type="entry name" value="OMPA-like"/>
    <property type="match status" value="1"/>
</dbReference>
<gene>
    <name evidence="1" type="ORF">AB9R89_08185</name>
</gene>
<dbReference type="Proteomes" id="UP001610706">
    <property type="component" value="Unassembled WGS sequence"/>
</dbReference>
<keyword evidence="2" id="KW-1185">Reference proteome</keyword>
<evidence type="ECO:0008006" key="3">
    <source>
        <dbReference type="Google" id="ProtNLM"/>
    </source>
</evidence>
<dbReference type="RefSeq" id="WP_395545367.1">
    <property type="nucleotide sequence ID" value="NZ_CP166302.1"/>
</dbReference>
<comment type="caution">
    <text evidence="1">The sequence shown here is derived from an EMBL/GenBank/DDBJ whole genome shotgun (WGS) entry which is preliminary data.</text>
</comment>
<dbReference type="InterPro" id="IPR011250">
    <property type="entry name" value="OMP/PagP_B-barrel"/>
</dbReference>
<accession>A0ABW7P209</accession>
<sequence>MRHNRLVFFADAMFTDTSNREAVGPLPAMQLPGFSVTIPAGANTSARLDSQQWSATLLGGYRLLDEQQFSMDVLAGTRLWHISNKISVRASLPLIGTYQASHKESFSWADPIVAARVQVRASEQLSLLVQGDIGGHAGKADSTWSLLAAVRYQLPSQLSVLAGYKVIDVDYHHDDYIYNARLGGPAIGLSYRF</sequence>
<organism evidence="1 2">
    <name type="scientific">Oceanimonas smirnovii</name>
    <dbReference type="NCBI Taxonomy" id="264574"/>
    <lineage>
        <taxon>Bacteria</taxon>
        <taxon>Pseudomonadati</taxon>
        <taxon>Pseudomonadota</taxon>
        <taxon>Gammaproteobacteria</taxon>
        <taxon>Aeromonadales</taxon>
        <taxon>Aeromonadaceae</taxon>
        <taxon>Oceanimonas</taxon>
    </lineage>
</organism>
<dbReference type="EMBL" id="JBGFTR010000010">
    <property type="protein sequence ID" value="MFH7565299.1"/>
    <property type="molecule type" value="Genomic_DNA"/>
</dbReference>
<evidence type="ECO:0000313" key="2">
    <source>
        <dbReference type="Proteomes" id="UP001610706"/>
    </source>
</evidence>
<proteinExistence type="predicted"/>
<protein>
    <recommendedName>
        <fullName evidence="3">Outer membrane protein beta-barrel domain-containing protein</fullName>
    </recommendedName>
</protein>
<reference evidence="1 2" key="1">
    <citation type="submission" date="2024-08" db="EMBL/GenBank/DDBJ databases">
        <title>Oceanimonas smirnovii Genome sequencing and assembly.</title>
        <authorList>
            <person name="Tang B."/>
        </authorList>
    </citation>
    <scope>NUCLEOTIDE SEQUENCE [LARGE SCALE GENOMIC DNA]</scope>
    <source>
        <strain evidence="1 2">OS2020-119</strain>
    </source>
</reference>
<evidence type="ECO:0000313" key="1">
    <source>
        <dbReference type="EMBL" id="MFH7565299.1"/>
    </source>
</evidence>